<proteinExistence type="predicted"/>
<gene>
    <name evidence="6" type="ORF">D0Z07_5270</name>
</gene>
<organism evidence="6 7">
    <name type="scientific">Hyphodiscus hymeniophilus</name>
    <dbReference type="NCBI Taxonomy" id="353542"/>
    <lineage>
        <taxon>Eukaryota</taxon>
        <taxon>Fungi</taxon>
        <taxon>Dikarya</taxon>
        <taxon>Ascomycota</taxon>
        <taxon>Pezizomycotina</taxon>
        <taxon>Leotiomycetes</taxon>
        <taxon>Helotiales</taxon>
        <taxon>Hyphodiscaceae</taxon>
        <taxon>Hyphodiscus</taxon>
    </lineage>
</organism>
<feature type="transmembrane region" description="Helical" evidence="5">
    <location>
        <begin position="158"/>
        <end position="180"/>
    </location>
</feature>
<comment type="subcellular location">
    <subcellularLocation>
        <location evidence="1">Membrane</location>
        <topology evidence="1">Multi-pass membrane protein</topology>
    </subcellularLocation>
</comment>
<feature type="transmembrane region" description="Helical" evidence="5">
    <location>
        <begin position="75"/>
        <end position="97"/>
    </location>
</feature>
<dbReference type="OrthoDB" id="3358017at2759"/>
<feature type="transmembrane region" description="Helical" evidence="5">
    <location>
        <begin position="118"/>
        <end position="138"/>
    </location>
</feature>
<protein>
    <submittedName>
        <fullName evidence="6">Lipid transporter atnI</fullName>
    </submittedName>
</protein>
<dbReference type="PANTHER" id="PTHR31465:SF13">
    <property type="entry name" value="RTA1 DOMAIN PROTEIN-RELATED"/>
    <property type="match status" value="1"/>
</dbReference>
<accession>A0A9P6VHZ9</accession>
<dbReference type="EMBL" id="VNKQ01000010">
    <property type="protein sequence ID" value="KAG0648308.1"/>
    <property type="molecule type" value="Genomic_DNA"/>
</dbReference>
<dbReference type="PANTHER" id="PTHR31465">
    <property type="entry name" value="PROTEIN RTA1-RELATED"/>
    <property type="match status" value="1"/>
</dbReference>
<feature type="transmembrane region" description="Helical" evidence="5">
    <location>
        <begin position="241"/>
        <end position="260"/>
    </location>
</feature>
<evidence type="ECO:0000313" key="7">
    <source>
        <dbReference type="Proteomes" id="UP000785200"/>
    </source>
</evidence>
<dbReference type="Pfam" id="PF04479">
    <property type="entry name" value="RTA1"/>
    <property type="match status" value="1"/>
</dbReference>
<evidence type="ECO:0000313" key="6">
    <source>
        <dbReference type="EMBL" id="KAG0648308.1"/>
    </source>
</evidence>
<dbReference type="AlphaFoldDB" id="A0A9P6VHZ9"/>
<evidence type="ECO:0000256" key="5">
    <source>
        <dbReference type="SAM" id="Phobius"/>
    </source>
</evidence>
<evidence type="ECO:0000256" key="4">
    <source>
        <dbReference type="ARBA" id="ARBA00023136"/>
    </source>
</evidence>
<feature type="transmembrane region" description="Helical" evidence="5">
    <location>
        <begin position="12"/>
        <end position="33"/>
    </location>
</feature>
<evidence type="ECO:0000256" key="3">
    <source>
        <dbReference type="ARBA" id="ARBA00022989"/>
    </source>
</evidence>
<keyword evidence="2 5" id="KW-0812">Transmembrane</keyword>
<keyword evidence="3 5" id="KW-1133">Transmembrane helix</keyword>
<comment type="caution">
    <text evidence="6">The sequence shown here is derived from an EMBL/GenBank/DDBJ whole genome shotgun (WGS) entry which is preliminary data.</text>
</comment>
<dbReference type="GO" id="GO:0016020">
    <property type="term" value="C:membrane"/>
    <property type="evidence" value="ECO:0007669"/>
    <property type="project" value="UniProtKB-SubCell"/>
</dbReference>
<evidence type="ECO:0000256" key="1">
    <source>
        <dbReference type="ARBA" id="ARBA00004141"/>
    </source>
</evidence>
<reference evidence="6" key="1">
    <citation type="submission" date="2019-07" db="EMBL/GenBank/DDBJ databases">
        <title>Hyphodiscus hymeniophilus genome sequencing and assembly.</title>
        <authorList>
            <person name="Kramer G."/>
            <person name="Nodwell J."/>
        </authorList>
    </citation>
    <scope>NUCLEOTIDE SEQUENCE</scope>
    <source>
        <strain evidence="6">ATCC 34498</strain>
    </source>
</reference>
<dbReference type="InterPro" id="IPR007568">
    <property type="entry name" value="RTA1"/>
</dbReference>
<name>A0A9P6VHZ9_9HELO</name>
<sequence length="336" mass="37616">MTVTDNLVSYYAYAPSHALPIVFAALIGISWLLQIVQNLSPISFLESNILHDLGGLVFMSGWIMRTVSSYHTANLAFYSAQYVLILCGPPIYSAAEYNILGRLMHYLPMHAPLNPSRVIYFFIYLGAAVEGLTAAGAAKQSTAKGDQEKLRSGQNLVIVGLILQAVVETLFITMVALMHYRTAVANMLTKNVRNVCIMLYGTSTLVLLRCVCRAVEGFAVKQALDSTTCKSTCNNVLRHEWFLYAFEAAPMVLYTFWLNFMHPGRLLPRNTNCYLDSEKIERSGPGWIEKRSSWMTFIDLFDVAGTGHEKFWLKPDDWPIVGSGSNEREKSTNVKK</sequence>
<dbReference type="Proteomes" id="UP000785200">
    <property type="component" value="Unassembled WGS sequence"/>
</dbReference>
<keyword evidence="4 5" id="KW-0472">Membrane</keyword>
<keyword evidence="7" id="KW-1185">Reference proteome</keyword>
<evidence type="ECO:0000256" key="2">
    <source>
        <dbReference type="ARBA" id="ARBA00022692"/>
    </source>
</evidence>
<feature type="transmembrane region" description="Helical" evidence="5">
    <location>
        <begin position="45"/>
        <end position="63"/>
    </location>
</feature>